<comment type="caution">
    <text evidence="1">The sequence shown here is derived from an EMBL/GenBank/DDBJ whole genome shotgun (WGS) entry which is preliminary data.</text>
</comment>
<dbReference type="EMBL" id="JAIFOC010000597">
    <property type="protein sequence ID" value="MBX4224236.1"/>
    <property type="molecule type" value="Genomic_DNA"/>
</dbReference>
<reference evidence="1" key="1">
    <citation type="journal article" date="2022" name="J. Anim. Sci.">
        <title>Whole genome sequence analyses-based assessment of virulence potential and antimicrobial susceptibilities and resistance of Enterococcus faecium strains isolated from commercial swine and cattle probiotic products.</title>
        <authorList>
            <person name="Shridhar P.B."/>
            <person name="Amachawadi R.G."/>
            <person name="Tokach M."/>
            <person name="Patel I."/>
            <person name="Gangiredla J."/>
            <person name="Mammel M."/>
            <person name="Nagaraja T.G."/>
        </authorList>
    </citation>
    <scope>NUCLEOTIDE SEQUENCE</scope>
    <source>
        <strain evidence="1">EF215</strain>
    </source>
</reference>
<sequence>LNGQSFTYEDQKLLCDGKPIKSDEHLLILRHEELETVFTNKPKKDFLISGAKKSAVFLETDALISIPIDPKTKEYQLKIYPSKERVYYNDQLIQEGTFSFGVGDRLIVDRLVIDVREKQLRFTSLGTNYQ</sequence>
<dbReference type="Proteomes" id="UP001139644">
    <property type="component" value="Unassembled WGS sequence"/>
</dbReference>
<protein>
    <submittedName>
        <fullName evidence="1">Type VII secretion protein EssC</fullName>
    </submittedName>
</protein>
<dbReference type="AlphaFoldDB" id="A0A9X1GFY9"/>
<feature type="non-terminal residue" evidence="1">
    <location>
        <position position="130"/>
    </location>
</feature>
<organism evidence="1 2">
    <name type="scientific">Enterococcus faecium</name>
    <name type="common">Streptococcus faecium</name>
    <dbReference type="NCBI Taxonomy" id="1352"/>
    <lineage>
        <taxon>Bacteria</taxon>
        <taxon>Bacillati</taxon>
        <taxon>Bacillota</taxon>
        <taxon>Bacilli</taxon>
        <taxon>Lactobacillales</taxon>
        <taxon>Enterococcaceae</taxon>
        <taxon>Enterococcus</taxon>
    </lineage>
</organism>
<accession>A0A9X1GFY9</accession>
<gene>
    <name evidence="1" type="ORF">KYX88_16300</name>
</gene>
<feature type="non-terminal residue" evidence="1">
    <location>
        <position position="1"/>
    </location>
</feature>
<proteinExistence type="predicted"/>
<name>A0A9X1GFY9_ENTFC</name>
<evidence type="ECO:0000313" key="2">
    <source>
        <dbReference type="Proteomes" id="UP001139644"/>
    </source>
</evidence>
<evidence type="ECO:0000313" key="1">
    <source>
        <dbReference type="EMBL" id="MBX4224236.1"/>
    </source>
</evidence>